<feature type="transmembrane region" description="Helical" evidence="6">
    <location>
        <begin position="164"/>
        <end position="187"/>
    </location>
</feature>
<feature type="region of interest" description="Disordered" evidence="5">
    <location>
        <begin position="244"/>
        <end position="271"/>
    </location>
</feature>
<reference evidence="8" key="1">
    <citation type="journal article" date="2019" name="Beilstein J. Org. Chem.">
        <title>Nanangenines: drimane sesquiterpenoids as the dominant metabolite cohort of a novel Australian fungus, Aspergillus nanangensis.</title>
        <authorList>
            <person name="Lacey H.J."/>
            <person name="Gilchrist C.L.M."/>
            <person name="Crombie A."/>
            <person name="Kalaitzis J.A."/>
            <person name="Vuong D."/>
            <person name="Rutledge P.J."/>
            <person name="Turner P."/>
            <person name="Pitt J.I."/>
            <person name="Lacey E."/>
            <person name="Chooi Y.H."/>
            <person name="Piggott A.M."/>
        </authorList>
    </citation>
    <scope>NUCLEOTIDE SEQUENCE</scope>
    <source>
        <strain evidence="8">MST-FP2251</strain>
    </source>
</reference>
<evidence type="ECO:0000256" key="5">
    <source>
        <dbReference type="SAM" id="MobiDB-lite"/>
    </source>
</evidence>
<proteinExistence type="predicted"/>
<dbReference type="InterPro" id="IPR051694">
    <property type="entry name" value="Immunoregulatory_rcpt-like"/>
</dbReference>
<comment type="subcellular location">
    <subcellularLocation>
        <location evidence="1">Membrane</location>
        <topology evidence="1">Single-pass membrane protein</topology>
    </subcellularLocation>
</comment>
<evidence type="ECO:0000256" key="4">
    <source>
        <dbReference type="ARBA" id="ARBA00023136"/>
    </source>
</evidence>
<evidence type="ECO:0000313" key="9">
    <source>
        <dbReference type="Proteomes" id="UP001194746"/>
    </source>
</evidence>
<reference evidence="8" key="2">
    <citation type="submission" date="2020-02" db="EMBL/GenBank/DDBJ databases">
        <authorList>
            <person name="Gilchrist C.L.M."/>
            <person name="Chooi Y.-H."/>
        </authorList>
    </citation>
    <scope>NUCLEOTIDE SEQUENCE</scope>
    <source>
        <strain evidence="8">MST-FP2251</strain>
    </source>
</reference>
<evidence type="ECO:0000256" key="3">
    <source>
        <dbReference type="ARBA" id="ARBA00022989"/>
    </source>
</evidence>
<feature type="region of interest" description="Disordered" evidence="5">
    <location>
        <begin position="115"/>
        <end position="157"/>
    </location>
</feature>
<sequence>MGWRTSPPTASHAAVHVLVLVLLLSPAVHGWSFAWRNANNDTFIEYGTSDFPCKEIANPLGKLYQYDSEGDPCTIYMYGTTDCTGYPNGRALHYHSKFAGLAINSFRVEDREKLSSSSSSSSSSASSTTGTSATATVTSPMQETSVRDSEVGKKGGSGGISGGGIAGIVVGALAGVALVAALGFFLVRRRRKAAASVAVDPGVSSTTQTQTRSMQDDDDGDAAFEKDPAAVLRRVELAGDTGMAELSDSRQVNELSGSAQVNELEGGERGK</sequence>
<gene>
    <name evidence="8" type="ORF">FE257_006974</name>
</gene>
<dbReference type="GO" id="GO:0071944">
    <property type="term" value="C:cell periphery"/>
    <property type="evidence" value="ECO:0007669"/>
    <property type="project" value="UniProtKB-ARBA"/>
</dbReference>
<protein>
    <submittedName>
        <fullName evidence="8">Uncharacterized protein</fullName>
    </submittedName>
</protein>
<feature type="compositionally biased region" description="Low complexity" evidence="5">
    <location>
        <begin position="115"/>
        <end position="139"/>
    </location>
</feature>
<comment type="caution">
    <text evidence="8">The sequence shown here is derived from an EMBL/GenBank/DDBJ whole genome shotgun (WGS) entry which is preliminary data.</text>
</comment>
<feature type="compositionally biased region" description="Polar residues" evidence="5">
    <location>
        <begin position="249"/>
        <end position="261"/>
    </location>
</feature>
<keyword evidence="4 6" id="KW-0472">Membrane</keyword>
<dbReference type="EMBL" id="VCAU01000032">
    <property type="protein sequence ID" value="KAF9889884.1"/>
    <property type="molecule type" value="Genomic_DNA"/>
</dbReference>
<evidence type="ECO:0000256" key="1">
    <source>
        <dbReference type="ARBA" id="ARBA00004167"/>
    </source>
</evidence>
<accession>A0AAD4CNP8</accession>
<feature type="chain" id="PRO_5042235982" evidence="7">
    <location>
        <begin position="31"/>
        <end position="271"/>
    </location>
</feature>
<keyword evidence="2 6" id="KW-0812">Transmembrane</keyword>
<organism evidence="8 9">
    <name type="scientific">Aspergillus nanangensis</name>
    <dbReference type="NCBI Taxonomy" id="2582783"/>
    <lineage>
        <taxon>Eukaryota</taxon>
        <taxon>Fungi</taxon>
        <taxon>Dikarya</taxon>
        <taxon>Ascomycota</taxon>
        <taxon>Pezizomycotina</taxon>
        <taxon>Eurotiomycetes</taxon>
        <taxon>Eurotiomycetidae</taxon>
        <taxon>Eurotiales</taxon>
        <taxon>Aspergillaceae</taxon>
        <taxon>Aspergillus</taxon>
        <taxon>Aspergillus subgen. Circumdati</taxon>
    </lineage>
</organism>
<dbReference type="Proteomes" id="UP001194746">
    <property type="component" value="Unassembled WGS sequence"/>
</dbReference>
<keyword evidence="9" id="KW-1185">Reference proteome</keyword>
<name>A0AAD4CNP8_ASPNN</name>
<dbReference type="GO" id="GO:0016020">
    <property type="term" value="C:membrane"/>
    <property type="evidence" value="ECO:0007669"/>
    <property type="project" value="UniProtKB-SubCell"/>
</dbReference>
<dbReference type="PANTHER" id="PTHR15549">
    <property type="entry name" value="PAIRED IMMUNOGLOBULIN-LIKE TYPE 2 RECEPTOR"/>
    <property type="match status" value="1"/>
</dbReference>
<evidence type="ECO:0000256" key="2">
    <source>
        <dbReference type="ARBA" id="ARBA00022692"/>
    </source>
</evidence>
<evidence type="ECO:0000256" key="7">
    <source>
        <dbReference type="SAM" id="SignalP"/>
    </source>
</evidence>
<feature type="signal peptide" evidence="7">
    <location>
        <begin position="1"/>
        <end position="30"/>
    </location>
</feature>
<evidence type="ECO:0000256" key="6">
    <source>
        <dbReference type="SAM" id="Phobius"/>
    </source>
</evidence>
<keyword evidence="3 6" id="KW-1133">Transmembrane helix</keyword>
<dbReference type="AlphaFoldDB" id="A0AAD4CNP8"/>
<keyword evidence="7" id="KW-0732">Signal</keyword>
<evidence type="ECO:0000313" key="8">
    <source>
        <dbReference type="EMBL" id="KAF9889884.1"/>
    </source>
</evidence>